<proteinExistence type="predicted"/>
<comment type="caution">
    <text evidence="2">The sequence shown here is derived from an EMBL/GenBank/DDBJ whole genome shotgun (WGS) entry which is preliminary data.</text>
</comment>
<evidence type="ECO:0000259" key="1">
    <source>
        <dbReference type="PROSITE" id="PS51819"/>
    </source>
</evidence>
<dbReference type="PROSITE" id="PS51819">
    <property type="entry name" value="VOC"/>
    <property type="match status" value="1"/>
</dbReference>
<gene>
    <name evidence="2" type="ORF">JOC86_004662</name>
</gene>
<name>A0ABS2NJQ3_9BACI</name>
<dbReference type="RefSeq" id="WP_205175495.1">
    <property type="nucleotide sequence ID" value="NZ_JAFBDZ010000007.1"/>
</dbReference>
<dbReference type="Proteomes" id="UP001646157">
    <property type="component" value="Unassembled WGS sequence"/>
</dbReference>
<protein>
    <submittedName>
        <fullName evidence="2">Catechol 2,3-dioxygenase-like lactoylglutathione lyase family enzyme</fullName>
    </submittedName>
</protein>
<dbReference type="Gene3D" id="3.10.180.10">
    <property type="entry name" value="2,3-Dihydroxybiphenyl 1,2-Dioxygenase, domain 1"/>
    <property type="match status" value="1"/>
</dbReference>
<evidence type="ECO:0000313" key="3">
    <source>
        <dbReference type="Proteomes" id="UP001646157"/>
    </source>
</evidence>
<dbReference type="CDD" id="cd06587">
    <property type="entry name" value="VOC"/>
    <property type="match status" value="1"/>
</dbReference>
<reference evidence="2 3" key="1">
    <citation type="submission" date="2021-01" db="EMBL/GenBank/DDBJ databases">
        <title>Genomic Encyclopedia of Type Strains, Phase IV (KMG-IV): sequencing the most valuable type-strain genomes for metagenomic binning, comparative biology and taxonomic classification.</title>
        <authorList>
            <person name="Goeker M."/>
        </authorList>
    </citation>
    <scope>NUCLEOTIDE SEQUENCE [LARGE SCALE GENOMIC DNA]</scope>
    <source>
        <strain evidence="2 3">DSM 24834</strain>
    </source>
</reference>
<organism evidence="2 3">
    <name type="scientific">Rossellomorea pakistanensis</name>
    <dbReference type="NCBI Taxonomy" id="992288"/>
    <lineage>
        <taxon>Bacteria</taxon>
        <taxon>Bacillati</taxon>
        <taxon>Bacillota</taxon>
        <taxon>Bacilli</taxon>
        <taxon>Bacillales</taxon>
        <taxon>Bacillaceae</taxon>
        <taxon>Rossellomorea</taxon>
    </lineage>
</organism>
<dbReference type="SUPFAM" id="SSF54593">
    <property type="entry name" value="Glyoxalase/Bleomycin resistance protein/Dihydroxybiphenyl dioxygenase"/>
    <property type="match status" value="1"/>
</dbReference>
<dbReference type="InterPro" id="IPR029068">
    <property type="entry name" value="Glyas_Bleomycin-R_OHBP_Dase"/>
</dbReference>
<feature type="domain" description="VOC" evidence="1">
    <location>
        <begin position="4"/>
        <end position="128"/>
    </location>
</feature>
<dbReference type="EMBL" id="JAFBDZ010000007">
    <property type="protein sequence ID" value="MBM7588087.1"/>
    <property type="molecule type" value="Genomic_DNA"/>
</dbReference>
<dbReference type="Pfam" id="PF00903">
    <property type="entry name" value="Glyoxalase"/>
    <property type="match status" value="1"/>
</dbReference>
<keyword evidence="3" id="KW-1185">Reference proteome</keyword>
<sequence>MSERLLRVGTSYIPVSDVVKSVKWYSNQLGAIPSYLDESGKMAIINMANQSFFLVKAKEGQCANFIDCDGNSRFSMSFEVDGEKELMDLHQELADKGVKVGEIEDRGHPGRNFVFYDPDDNAFDVWSELSPAFKERFADIVQG</sequence>
<evidence type="ECO:0000313" key="2">
    <source>
        <dbReference type="EMBL" id="MBM7588087.1"/>
    </source>
</evidence>
<dbReference type="InterPro" id="IPR037523">
    <property type="entry name" value="VOC_core"/>
</dbReference>
<accession>A0ABS2NJQ3</accession>
<dbReference type="InterPro" id="IPR004360">
    <property type="entry name" value="Glyas_Fos-R_dOase_dom"/>
</dbReference>